<evidence type="ECO:0000313" key="2">
    <source>
        <dbReference type="EMBL" id="KAF6238366.1"/>
    </source>
</evidence>
<gene>
    <name evidence="2" type="ORF">HO173_003646</name>
</gene>
<proteinExistence type="predicted"/>
<dbReference type="AlphaFoldDB" id="A0A8H6G0Q4"/>
<name>A0A8H6G0Q4_9LECA</name>
<reference evidence="2 3" key="1">
    <citation type="journal article" date="2020" name="Genomics">
        <title>Complete, high-quality genomes from long-read metagenomic sequencing of two wolf lichen thalli reveals enigmatic genome architecture.</title>
        <authorList>
            <person name="McKenzie S.K."/>
            <person name="Walston R.F."/>
            <person name="Allen J.L."/>
        </authorList>
    </citation>
    <scope>NUCLEOTIDE SEQUENCE [LARGE SCALE GENOMIC DNA]</scope>
    <source>
        <strain evidence="2">WasteWater2</strain>
    </source>
</reference>
<comment type="caution">
    <text evidence="2">The sequence shown here is derived from an EMBL/GenBank/DDBJ whole genome shotgun (WGS) entry which is preliminary data.</text>
</comment>
<evidence type="ECO:0000313" key="3">
    <source>
        <dbReference type="Proteomes" id="UP000578531"/>
    </source>
</evidence>
<feature type="compositionally biased region" description="Basic and acidic residues" evidence="1">
    <location>
        <begin position="1"/>
        <end position="19"/>
    </location>
</feature>
<dbReference type="EMBL" id="JACCJC010000010">
    <property type="protein sequence ID" value="KAF6238366.1"/>
    <property type="molecule type" value="Genomic_DNA"/>
</dbReference>
<feature type="compositionally biased region" description="Basic and acidic residues" evidence="1">
    <location>
        <begin position="29"/>
        <end position="46"/>
    </location>
</feature>
<sequence length="195" mass="21858">MPGRRADTDSEEGNAKEESREGEDEEGEANEHHREDCEDEKGKAHEIDEEDEKCDMTYNATCGGCDKCMRCSSFDYRSACVKKASKTHLRHRFETLYEPESHIFAKSEAMNMAAGAMVTMIEEQTAQSEYQVSYHTIPKGRKASEFLGLLGLRGYVPDSPMNVFIDQCTGDVVMEEKGHGEACHLGRRTLSSTLT</sequence>
<feature type="region of interest" description="Disordered" evidence="1">
    <location>
        <begin position="1"/>
        <end position="49"/>
    </location>
</feature>
<dbReference type="RefSeq" id="XP_037167673.1">
    <property type="nucleotide sequence ID" value="XM_037305571.1"/>
</dbReference>
<dbReference type="Proteomes" id="UP000578531">
    <property type="component" value="Unassembled WGS sequence"/>
</dbReference>
<dbReference type="GeneID" id="59285312"/>
<organism evidence="2 3">
    <name type="scientific">Letharia columbiana</name>
    <dbReference type="NCBI Taxonomy" id="112416"/>
    <lineage>
        <taxon>Eukaryota</taxon>
        <taxon>Fungi</taxon>
        <taxon>Dikarya</taxon>
        <taxon>Ascomycota</taxon>
        <taxon>Pezizomycotina</taxon>
        <taxon>Lecanoromycetes</taxon>
        <taxon>OSLEUM clade</taxon>
        <taxon>Lecanoromycetidae</taxon>
        <taxon>Lecanorales</taxon>
        <taxon>Lecanorineae</taxon>
        <taxon>Parmeliaceae</taxon>
        <taxon>Letharia</taxon>
    </lineage>
</organism>
<evidence type="ECO:0000256" key="1">
    <source>
        <dbReference type="SAM" id="MobiDB-lite"/>
    </source>
</evidence>
<keyword evidence="3" id="KW-1185">Reference proteome</keyword>
<protein>
    <submittedName>
        <fullName evidence="2">Uncharacterized protein</fullName>
    </submittedName>
</protein>
<accession>A0A8H6G0Q4</accession>